<keyword evidence="5 10" id="KW-0378">Hydrolase</keyword>
<dbReference type="AlphaFoldDB" id="A0A6N8FRR5"/>
<dbReference type="EMBL" id="NAPY01000001">
    <property type="protein sequence ID" value="MUL35025.1"/>
    <property type="molecule type" value="Genomic_DNA"/>
</dbReference>
<dbReference type="GO" id="GO:0006508">
    <property type="term" value="P:proteolysis"/>
    <property type="evidence" value="ECO:0007669"/>
    <property type="project" value="UniProtKB-KW"/>
</dbReference>
<dbReference type="Gene3D" id="3.30.2010.10">
    <property type="entry name" value="Metalloproteases ('zincins'), catalytic domain"/>
    <property type="match status" value="1"/>
</dbReference>
<evidence type="ECO:0000256" key="4">
    <source>
        <dbReference type="ARBA" id="ARBA00022723"/>
    </source>
</evidence>
<keyword evidence="3" id="KW-0812">Transmembrane</keyword>
<keyword evidence="9" id="KW-0472">Membrane</keyword>
<dbReference type="Pfam" id="PF01435">
    <property type="entry name" value="Peptidase_M48"/>
    <property type="match status" value="1"/>
</dbReference>
<sequence>MNVNKISGLSYQEYEHPFDKSARNTLEQTPGLEFLVKKLNYYGIEKILKIQYTGSNLKVNSQNFSDIYDILKKVCDVLCLAEVPELYIQWGYSINAFTAGVEKPIIVLNSGCIDLLSPEELMFVIGHEIGHIKSKHVLYYQMASVMPGLSHIIGEATFGLGGLVATGLQLALLNWRRMSEFTADRAGLLACQDVNCAANALIKMAGLPHKFFNTVGVESFITQAKEFEGYDYQTLDKVAKVMSTMWQEHPWTVMRASELFKWVETGAYHRVLQKRDWRQQRLREVPIS</sequence>
<evidence type="ECO:0000256" key="5">
    <source>
        <dbReference type="ARBA" id="ARBA00022801"/>
    </source>
</evidence>
<dbReference type="GO" id="GO:0046872">
    <property type="term" value="F:metal ion binding"/>
    <property type="evidence" value="ECO:0007669"/>
    <property type="project" value="UniProtKB-KW"/>
</dbReference>
<reference evidence="12 13" key="1">
    <citation type="journal article" date="2019" name="Front. Microbiol.">
        <title>Genomic Features for Desiccation Tolerance and Sugar Biosynthesis in the Extremophile Gloeocapsopsis sp. UTEX B3054.</title>
        <authorList>
            <person name="Urrejola C."/>
            <person name="Alcorta J."/>
            <person name="Salas L."/>
            <person name="Vasquez M."/>
            <person name="Polz M.F."/>
            <person name="Vicuna R."/>
            <person name="Diez B."/>
        </authorList>
    </citation>
    <scope>NUCLEOTIDE SEQUENCE [LARGE SCALE GENOMIC DNA]</scope>
    <source>
        <strain evidence="12 13">1H9</strain>
    </source>
</reference>
<keyword evidence="4" id="KW-0479">Metal-binding</keyword>
<comment type="cofactor">
    <cofactor evidence="10">
        <name>Zn(2+)</name>
        <dbReference type="ChEBI" id="CHEBI:29105"/>
    </cofactor>
    <text evidence="10">Binds 1 zinc ion per subunit.</text>
</comment>
<evidence type="ECO:0000256" key="2">
    <source>
        <dbReference type="ARBA" id="ARBA00022670"/>
    </source>
</evidence>
<organism evidence="12 13">
    <name type="scientific">Gloeocapsopsis dulcis AAB1 = 1H9</name>
    <dbReference type="NCBI Taxonomy" id="1433147"/>
    <lineage>
        <taxon>Bacteria</taxon>
        <taxon>Bacillati</taxon>
        <taxon>Cyanobacteriota</taxon>
        <taxon>Cyanophyceae</taxon>
        <taxon>Oscillatoriophycideae</taxon>
        <taxon>Chroococcales</taxon>
        <taxon>Chroococcaceae</taxon>
        <taxon>Gloeocapsopsis</taxon>
        <taxon>Gloeocapsopsis dulcis</taxon>
    </lineage>
</organism>
<evidence type="ECO:0000256" key="9">
    <source>
        <dbReference type="ARBA" id="ARBA00023136"/>
    </source>
</evidence>
<comment type="caution">
    <text evidence="12">The sequence shown here is derived from an EMBL/GenBank/DDBJ whole genome shotgun (WGS) entry which is preliminary data.</text>
</comment>
<dbReference type="PANTHER" id="PTHR43221:SF3">
    <property type="entry name" value="SLL1280 PROTEIN"/>
    <property type="match status" value="1"/>
</dbReference>
<dbReference type="OrthoDB" id="9810445at2"/>
<name>A0A6N8FRR5_9CHRO</name>
<proteinExistence type="inferred from homology"/>
<evidence type="ECO:0000313" key="12">
    <source>
        <dbReference type="EMBL" id="MUL35025.1"/>
    </source>
</evidence>
<comment type="similarity">
    <text evidence="10">Belongs to the peptidase M48 family.</text>
</comment>
<gene>
    <name evidence="12" type="ORF">BWI75_01255</name>
</gene>
<evidence type="ECO:0000313" key="13">
    <source>
        <dbReference type="Proteomes" id="UP000441797"/>
    </source>
</evidence>
<evidence type="ECO:0000259" key="11">
    <source>
        <dbReference type="Pfam" id="PF01435"/>
    </source>
</evidence>
<accession>A0A6N8FRR5</accession>
<dbReference type="InterPro" id="IPR001915">
    <property type="entry name" value="Peptidase_M48"/>
</dbReference>
<dbReference type="GO" id="GO:0004222">
    <property type="term" value="F:metalloendopeptidase activity"/>
    <property type="evidence" value="ECO:0007669"/>
    <property type="project" value="InterPro"/>
</dbReference>
<dbReference type="PANTHER" id="PTHR43221">
    <property type="entry name" value="PROTEASE HTPX"/>
    <property type="match status" value="1"/>
</dbReference>
<keyword evidence="13" id="KW-1185">Reference proteome</keyword>
<protein>
    <submittedName>
        <fullName evidence="12">Protease</fullName>
    </submittedName>
</protein>
<evidence type="ECO:0000256" key="6">
    <source>
        <dbReference type="ARBA" id="ARBA00022833"/>
    </source>
</evidence>
<evidence type="ECO:0000256" key="10">
    <source>
        <dbReference type="RuleBase" id="RU003983"/>
    </source>
</evidence>
<dbReference type="RefSeq" id="WP_105218449.1">
    <property type="nucleotide sequence ID" value="NZ_CAWNSU010000115.1"/>
</dbReference>
<dbReference type="Proteomes" id="UP000441797">
    <property type="component" value="Unassembled WGS sequence"/>
</dbReference>
<keyword evidence="2 10" id="KW-0645">Protease</keyword>
<keyword evidence="1" id="KW-1003">Cell membrane</keyword>
<dbReference type="CDD" id="cd07325">
    <property type="entry name" value="M48_Ste24p_like"/>
    <property type="match status" value="1"/>
</dbReference>
<evidence type="ECO:0000256" key="7">
    <source>
        <dbReference type="ARBA" id="ARBA00022989"/>
    </source>
</evidence>
<evidence type="ECO:0000256" key="1">
    <source>
        <dbReference type="ARBA" id="ARBA00022475"/>
    </source>
</evidence>
<evidence type="ECO:0000256" key="3">
    <source>
        <dbReference type="ARBA" id="ARBA00022692"/>
    </source>
</evidence>
<dbReference type="InterPro" id="IPR050083">
    <property type="entry name" value="HtpX_protease"/>
</dbReference>
<feature type="domain" description="Peptidase M48" evidence="11">
    <location>
        <begin position="70"/>
        <end position="262"/>
    </location>
</feature>
<keyword evidence="7" id="KW-1133">Transmembrane helix</keyword>
<keyword evidence="6 10" id="KW-0862">Zinc</keyword>
<keyword evidence="8 10" id="KW-0482">Metalloprotease</keyword>
<evidence type="ECO:0000256" key="8">
    <source>
        <dbReference type="ARBA" id="ARBA00023049"/>
    </source>
</evidence>